<reference evidence="3 4" key="1">
    <citation type="journal article" date="2001" name="Int. J. Syst. Evol. Microbiol.">
        <title>Agreia bicolorata gen. nov., sp. nov., to accommodate actinobacteria isolated from narrow reed grass infected by the nematode Heteroanguina graminophila.</title>
        <authorList>
            <person name="Evtushenko L.I."/>
            <person name="Dorofeeva L.V."/>
            <person name="Dobrovolskaya T.G."/>
            <person name="Streshinskaya G.M."/>
            <person name="Subbotin S.A."/>
            <person name="Tiedje J.M."/>
        </authorList>
    </citation>
    <scope>NUCLEOTIDE SEQUENCE [LARGE SCALE GENOMIC DNA]</scope>
    <source>
        <strain evidence="3 4">VKM Ac-1804</strain>
    </source>
</reference>
<evidence type="ECO:0000313" key="3">
    <source>
        <dbReference type="EMBL" id="KJC63035.1"/>
    </source>
</evidence>
<comment type="caution">
    <text evidence="3">The sequence shown here is derived from an EMBL/GenBank/DDBJ whole genome shotgun (WGS) entry which is preliminary data.</text>
</comment>
<sequence>MRTVNMHDAKTHFSRLVSAAEAGETIIIAKAGRPVAKLISLSPAEHVIQQRIGFLTSTAVFPDDTDSLAADEIAAMFSTDE</sequence>
<evidence type="ECO:0000256" key="1">
    <source>
        <dbReference type="ARBA" id="ARBA00009981"/>
    </source>
</evidence>
<dbReference type="InterPro" id="IPR051416">
    <property type="entry name" value="phD-YefM_TA_antitoxins"/>
</dbReference>
<dbReference type="PANTHER" id="PTHR35377">
    <property type="entry name" value="ANTITOXIN VAPB49-RELATED-RELATED"/>
    <property type="match status" value="1"/>
</dbReference>
<accession>A0ABR5CBM8</accession>
<keyword evidence="4" id="KW-1185">Reference proteome</keyword>
<evidence type="ECO:0000256" key="2">
    <source>
        <dbReference type="RuleBase" id="RU362080"/>
    </source>
</evidence>
<protein>
    <recommendedName>
        <fullName evidence="2">Antitoxin</fullName>
    </recommendedName>
</protein>
<dbReference type="RefSeq" id="WP_044443507.1">
    <property type="nucleotide sequence ID" value="NZ_JYFC01000009.1"/>
</dbReference>
<dbReference type="Proteomes" id="UP000032503">
    <property type="component" value="Unassembled WGS sequence"/>
</dbReference>
<comment type="similarity">
    <text evidence="1 2">Belongs to the phD/YefM antitoxin family.</text>
</comment>
<dbReference type="SUPFAM" id="SSF143120">
    <property type="entry name" value="YefM-like"/>
    <property type="match status" value="1"/>
</dbReference>
<dbReference type="EMBL" id="JYFC01000009">
    <property type="protein sequence ID" value="KJC63035.1"/>
    <property type="molecule type" value="Genomic_DNA"/>
</dbReference>
<dbReference type="Pfam" id="PF02604">
    <property type="entry name" value="PhdYeFM_antitox"/>
    <property type="match status" value="1"/>
</dbReference>
<dbReference type="Gene3D" id="3.40.1620.10">
    <property type="entry name" value="YefM-like domain"/>
    <property type="match status" value="1"/>
</dbReference>
<dbReference type="InterPro" id="IPR036165">
    <property type="entry name" value="YefM-like_sf"/>
</dbReference>
<evidence type="ECO:0000313" key="4">
    <source>
        <dbReference type="Proteomes" id="UP000032503"/>
    </source>
</evidence>
<comment type="function">
    <text evidence="2">Antitoxin component of a type II toxin-antitoxin (TA) system.</text>
</comment>
<dbReference type="NCBIfam" id="TIGR01552">
    <property type="entry name" value="phd_fam"/>
    <property type="match status" value="1"/>
</dbReference>
<proteinExistence type="inferred from homology"/>
<organism evidence="3 4">
    <name type="scientific">Agreia bicolorata</name>
    <dbReference type="NCBI Taxonomy" id="110935"/>
    <lineage>
        <taxon>Bacteria</taxon>
        <taxon>Bacillati</taxon>
        <taxon>Actinomycetota</taxon>
        <taxon>Actinomycetes</taxon>
        <taxon>Micrococcales</taxon>
        <taxon>Microbacteriaceae</taxon>
        <taxon>Agreia</taxon>
    </lineage>
</organism>
<dbReference type="InterPro" id="IPR006442">
    <property type="entry name" value="Antitoxin_Phd/YefM"/>
</dbReference>
<name>A0ABR5CBM8_9MICO</name>
<gene>
    <name evidence="3" type="ORF">TZ00_16745</name>
</gene>